<keyword evidence="1" id="KW-0732">Signal</keyword>
<sequence length="280" mass="29043">MSARAGVFALFLCAAASAAAQAGPRAVSLDYCADQFLIALADPDQIAGVSPGATGDYAYLREAARGLPQLRPAAEEILPRRPDVVLRFWGGAPRLAETLERAGARVVTLSYTTDFDTVRANIRMAADALEQRARGEALIAELDKRLAALAQRKTTAPTALYVTPGGVTAGAGTMVDAIFAAAGVRNAAAAAGLSGWPPLPAETLVLDPPGAIVTGFFTLASERASNWSAARHPAFRAVFEQARVVHLPADLLSCPAWFSVEAAERIAAGLGVAGGRHAAE</sequence>
<dbReference type="SUPFAM" id="SSF53807">
    <property type="entry name" value="Helical backbone' metal receptor"/>
    <property type="match status" value="1"/>
</dbReference>
<protein>
    <submittedName>
        <fullName evidence="3">Iron complex transport system substrate-binding protein</fullName>
    </submittedName>
</protein>
<gene>
    <name evidence="3" type="ORF">SAMN06297382_0743</name>
</gene>
<reference evidence="3 4" key="1">
    <citation type="submission" date="2017-07" db="EMBL/GenBank/DDBJ databases">
        <authorList>
            <person name="Sun Z.S."/>
            <person name="Albrecht U."/>
            <person name="Echele G."/>
            <person name="Lee C.C."/>
        </authorList>
    </citation>
    <scope>NUCLEOTIDE SEQUENCE [LARGE SCALE GENOMIC DNA]</scope>
    <source>
        <strain evidence="3 4">CGMCC 1.12710</strain>
    </source>
</reference>
<feature type="domain" description="Fe/B12 periplasmic-binding" evidence="2">
    <location>
        <begin position="25"/>
        <end position="274"/>
    </location>
</feature>
<dbReference type="PROSITE" id="PS50983">
    <property type="entry name" value="FE_B12_PBP"/>
    <property type="match status" value="1"/>
</dbReference>
<dbReference type="RefSeq" id="WP_089411199.1">
    <property type="nucleotide sequence ID" value="NZ_FZQA01000001.1"/>
</dbReference>
<feature type="chain" id="PRO_5012828350" evidence="1">
    <location>
        <begin position="23"/>
        <end position="280"/>
    </location>
</feature>
<dbReference type="Gene3D" id="3.40.50.1980">
    <property type="entry name" value="Nitrogenase molybdenum iron protein domain"/>
    <property type="match status" value="2"/>
</dbReference>
<dbReference type="PANTHER" id="PTHR30535">
    <property type="entry name" value="VITAMIN B12-BINDING PROTEIN"/>
    <property type="match status" value="1"/>
</dbReference>
<dbReference type="AlphaFoldDB" id="A0A239PKA0"/>
<dbReference type="CDD" id="cd00636">
    <property type="entry name" value="TroA-like"/>
    <property type="match status" value="1"/>
</dbReference>
<evidence type="ECO:0000256" key="1">
    <source>
        <dbReference type="SAM" id="SignalP"/>
    </source>
</evidence>
<dbReference type="InterPro" id="IPR050902">
    <property type="entry name" value="ABC_Transporter_SBP"/>
</dbReference>
<dbReference type="Pfam" id="PF01497">
    <property type="entry name" value="Peripla_BP_2"/>
    <property type="match status" value="1"/>
</dbReference>
<keyword evidence="4" id="KW-1185">Reference proteome</keyword>
<accession>A0A239PKA0</accession>
<proteinExistence type="predicted"/>
<feature type="signal peptide" evidence="1">
    <location>
        <begin position="1"/>
        <end position="22"/>
    </location>
</feature>
<evidence type="ECO:0000313" key="3">
    <source>
        <dbReference type="EMBL" id="SNT68242.1"/>
    </source>
</evidence>
<dbReference type="InterPro" id="IPR002491">
    <property type="entry name" value="ABC_transptr_periplasmic_BD"/>
</dbReference>
<dbReference type="OrthoDB" id="1632039at2"/>
<evidence type="ECO:0000313" key="4">
    <source>
        <dbReference type="Proteomes" id="UP000198346"/>
    </source>
</evidence>
<organism evidence="3 4">
    <name type="scientific">Amphiplicatus metriothermophilus</name>
    <dbReference type="NCBI Taxonomy" id="1519374"/>
    <lineage>
        <taxon>Bacteria</taxon>
        <taxon>Pseudomonadati</taxon>
        <taxon>Pseudomonadota</taxon>
        <taxon>Alphaproteobacteria</taxon>
        <taxon>Parvularculales</taxon>
        <taxon>Parvularculaceae</taxon>
        <taxon>Amphiplicatus</taxon>
    </lineage>
</organism>
<name>A0A239PKA0_9PROT</name>
<dbReference type="Proteomes" id="UP000198346">
    <property type="component" value="Unassembled WGS sequence"/>
</dbReference>
<evidence type="ECO:0000259" key="2">
    <source>
        <dbReference type="PROSITE" id="PS50983"/>
    </source>
</evidence>
<dbReference type="PANTHER" id="PTHR30535:SF34">
    <property type="entry name" value="MOLYBDATE-BINDING PROTEIN MOLA"/>
    <property type="match status" value="1"/>
</dbReference>
<dbReference type="EMBL" id="FZQA01000001">
    <property type="protein sequence ID" value="SNT68242.1"/>
    <property type="molecule type" value="Genomic_DNA"/>
</dbReference>